<dbReference type="Proteomes" id="UP000076407">
    <property type="component" value="Unassembled WGS sequence"/>
</dbReference>
<feature type="compositionally biased region" description="Low complexity" evidence="2">
    <location>
        <begin position="637"/>
        <end position="648"/>
    </location>
</feature>
<feature type="region of interest" description="Disordered" evidence="2">
    <location>
        <begin position="362"/>
        <end position="490"/>
    </location>
</feature>
<feature type="compositionally biased region" description="Polar residues" evidence="2">
    <location>
        <begin position="192"/>
        <end position="203"/>
    </location>
</feature>
<feature type="region of interest" description="Disordered" evidence="2">
    <location>
        <begin position="724"/>
        <end position="750"/>
    </location>
</feature>
<feature type="compositionally biased region" description="Basic residues" evidence="2">
    <location>
        <begin position="154"/>
        <end position="165"/>
    </location>
</feature>
<feature type="region of interest" description="Disordered" evidence="2">
    <location>
        <begin position="1199"/>
        <end position="1227"/>
    </location>
</feature>
<feature type="region of interest" description="Disordered" evidence="2">
    <location>
        <begin position="125"/>
        <end position="293"/>
    </location>
</feature>
<feature type="compositionally biased region" description="Basic and acidic residues" evidence="2">
    <location>
        <begin position="143"/>
        <end position="153"/>
    </location>
</feature>
<feature type="compositionally biased region" description="Basic and acidic residues" evidence="2">
    <location>
        <begin position="1200"/>
        <end position="1210"/>
    </location>
</feature>
<feature type="region of interest" description="Disordered" evidence="2">
    <location>
        <begin position="1096"/>
        <end position="1187"/>
    </location>
</feature>
<sequence length="1327" mass="147453">MDNPDEEKLPSAPSPSSGDLPDGLVLVSSGSEAQDAEDEDHEEGEIQDEDEDEQEQQQQQQQELEDISSEEESTIRERMAALEAMDKKLGMMKKKIANRSIYEGYLDEEDVMNGKENYCYYYPQHQQSSYRTQKAYKSSAPAGREDSRHGTSKREKRTSGTKRHAEKPPKEKPVKRSSHRHRKRRKYASRSTSPAQRRPVSTDSEPETTAVDREYLKIACGIGNSKSGRLPGGRNPLKKKLLLQAAQKRKSATAGKRTPVAIVSLDSSSSEHDMELDDDEGDGEEEEEEEEEELKLRLLALSTKPVVREAGLSDIISELQIPSPPPPPAIQLQTDPTADDQSAEELRLIALKTAILKKHATRCKRRELDNEQPYSPSDDIVLSPVREMPPPYDPSGVYSDGRDSVELLDDDTDDVQIVEPQYEHIDLVDSDDNGNDMEISPLASPLGGTDRAEQDMEEDSQQPIDMELASSSENSRSGRPSPIGDGRRSGLDQKLLLLHTTAADTCDSALFHRRGDLVPESPPVTPDSMEEAEAEALRHLLLTKMRQKQSKRQEQEVVVRDEMALPTVRDEALETVPTEASFHEVPLQREPEVEEEEEEEIHSAPKTQQDPARPNLITLVDQKQPVRKRRKKSLAIASATDVPAAPVTPVSPSPTLPEPPPKPAKAAPALVQTQKLVNNPNKLINLNRSAAPSPPMRTESPKELTTVDTFVSRPVPKLVIQLGHSDSDSDVDFGGATTESGGAVNGTAMPPTARFEEQLDKFLKSVRSKSTAAGTNEAAEGGEEELPHSERAGANSGKSLHSIRQQQATKQAAKKQPTSSSTMATPTAVKHLSKSAQLEYMKLVARMAQLERDKLARQQTQATVRLTSDNGSSSTSDAVPRDNSVPKVVVAASAEPVSSKSAAEQRTEPKSGKSPGRRKQAHTGSTPTKVADTQEPVLDPIERKLQQIRASLPNLTEASRNRLLLTAETQLETHSDSFLSDLEQHNATIIEAQQARRELYHLESRIDLLREKLALLEKVHERQRVRTRDTLANLHTTRKKILSGRKRSGELERMCIQIGRAVKGESYHIRKPTLEEFKEEMIANHKRRLANAHEMNAYDNEQSEERQQVVPEEEQEEEEEDDEEETKEQQEEEVQSPPVDGAVVVDAEQKCASEVREQTEELCEADPQTVPNEEIEQEDAEDVQTPSEQLEQLDMQSIEAAKEAESDSKPLEQLSVQTDAPAAADKDDQVTVLENSATVQAEPQSDVQMRLEEETVPDQCQMDDTANETEELVVGEAYRIEKYTSPLMSLKQSAQNIPTDGILCPYELGGQCVDRDCKYEHFNQRAA</sequence>
<evidence type="ECO:0000313" key="4">
    <source>
        <dbReference type="EnsemblMetazoa" id="AQUA002157-PA"/>
    </source>
</evidence>
<feature type="compositionally biased region" description="Low complexity" evidence="2">
    <location>
        <begin position="470"/>
        <end position="482"/>
    </location>
</feature>
<keyword evidence="5" id="KW-1185">Reference proteome</keyword>
<feature type="compositionally biased region" description="Basic and acidic residues" evidence="2">
    <location>
        <begin position="1147"/>
        <end position="1159"/>
    </location>
</feature>
<feature type="compositionally biased region" description="Acidic residues" evidence="2">
    <location>
        <begin position="1173"/>
        <end position="1182"/>
    </location>
</feature>
<feature type="compositionally biased region" description="Low complexity" evidence="2">
    <location>
        <begin position="885"/>
        <end position="902"/>
    </location>
</feature>
<accession>A0A182WX97</accession>
<feature type="region of interest" description="Disordered" evidence="2">
    <location>
        <begin position="686"/>
        <end position="705"/>
    </location>
</feature>
<evidence type="ECO:0000313" key="5">
    <source>
        <dbReference type="Proteomes" id="UP000076407"/>
    </source>
</evidence>
<feature type="compositionally biased region" description="Polar residues" evidence="2">
    <location>
        <begin position="125"/>
        <end position="136"/>
    </location>
</feature>
<feature type="compositionally biased region" description="Acidic residues" evidence="2">
    <location>
        <begin position="34"/>
        <end position="55"/>
    </location>
</feature>
<keyword evidence="1" id="KW-0175">Coiled coil</keyword>
<name>A0A182WX97_ANOQN</name>
<dbReference type="EnsemblMetazoa" id="AQUA002157-RA">
    <property type="protein sequence ID" value="AQUA002157-PA"/>
    <property type="gene ID" value="AQUA002157"/>
</dbReference>
<feature type="region of interest" description="Disordered" evidence="2">
    <location>
        <begin position="569"/>
        <end position="668"/>
    </location>
</feature>
<evidence type="ECO:0000256" key="1">
    <source>
        <dbReference type="SAM" id="Coils"/>
    </source>
</evidence>
<organism evidence="4 5">
    <name type="scientific">Anopheles quadriannulatus</name>
    <name type="common">Mosquito</name>
    <dbReference type="NCBI Taxonomy" id="34691"/>
    <lineage>
        <taxon>Eukaryota</taxon>
        <taxon>Metazoa</taxon>
        <taxon>Ecdysozoa</taxon>
        <taxon>Arthropoda</taxon>
        <taxon>Hexapoda</taxon>
        <taxon>Insecta</taxon>
        <taxon>Pterygota</taxon>
        <taxon>Neoptera</taxon>
        <taxon>Endopterygota</taxon>
        <taxon>Diptera</taxon>
        <taxon>Nematocera</taxon>
        <taxon>Culicoidea</taxon>
        <taxon>Culicidae</taxon>
        <taxon>Anophelinae</taxon>
        <taxon>Anopheles</taxon>
    </lineage>
</organism>
<feature type="region of interest" description="Disordered" evidence="2">
    <location>
        <begin position="1"/>
        <end position="75"/>
    </location>
</feature>
<feature type="compositionally biased region" description="Pro residues" evidence="2">
    <location>
        <begin position="649"/>
        <end position="663"/>
    </location>
</feature>
<dbReference type="VEuPathDB" id="VectorBase:AQUA002157"/>
<proteinExistence type="predicted"/>
<feature type="compositionally biased region" description="Basic residues" evidence="2">
    <location>
        <begin position="236"/>
        <end position="251"/>
    </location>
</feature>
<feature type="region of interest" description="Disordered" evidence="2">
    <location>
        <begin position="859"/>
        <end position="936"/>
    </location>
</feature>
<feature type="compositionally biased region" description="Low complexity" evidence="2">
    <location>
        <begin position="805"/>
        <end position="828"/>
    </location>
</feature>
<protein>
    <submittedName>
        <fullName evidence="4">Zf-C3H1 domain-containing protein</fullName>
    </submittedName>
</protein>
<feature type="coiled-coil region" evidence="1">
    <location>
        <begin position="992"/>
        <end position="1026"/>
    </location>
</feature>
<feature type="compositionally biased region" description="Polar residues" evidence="2">
    <location>
        <begin position="859"/>
        <end position="877"/>
    </location>
</feature>
<feature type="domain" description="Putative zinc-finger" evidence="3">
    <location>
        <begin position="1303"/>
        <end position="1322"/>
    </location>
</feature>
<evidence type="ECO:0000259" key="3">
    <source>
        <dbReference type="Pfam" id="PF10650"/>
    </source>
</evidence>
<feature type="compositionally biased region" description="Basic residues" evidence="2">
    <location>
        <begin position="175"/>
        <end position="188"/>
    </location>
</feature>
<dbReference type="Pfam" id="PF10650">
    <property type="entry name" value="zf-C3H1"/>
    <property type="match status" value="1"/>
</dbReference>
<reference evidence="4" key="1">
    <citation type="submission" date="2020-05" db="UniProtKB">
        <authorList>
            <consortium name="EnsemblMetazoa"/>
        </authorList>
    </citation>
    <scope>IDENTIFICATION</scope>
    <source>
        <strain evidence="4">SANGQUA</strain>
    </source>
</reference>
<dbReference type="STRING" id="34691.A0A182WX97"/>
<feature type="compositionally biased region" description="Acidic residues" evidence="2">
    <location>
        <begin position="274"/>
        <end position="293"/>
    </location>
</feature>
<feature type="region of interest" description="Disordered" evidence="2">
    <location>
        <begin position="766"/>
        <end position="833"/>
    </location>
</feature>
<feature type="compositionally biased region" description="Acidic residues" evidence="2">
    <location>
        <begin position="406"/>
        <end position="416"/>
    </location>
</feature>
<feature type="compositionally biased region" description="Acidic residues" evidence="2">
    <location>
        <begin position="63"/>
        <end position="72"/>
    </location>
</feature>
<evidence type="ECO:0000256" key="2">
    <source>
        <dbReference type="SAM" id="MobiDB-lite"/>
    </source>
</evidence>
<feature type="region of interest" description="Disordered" evidence="2">
    <location>
        <begin position="318"/>
        <end position="341"/>
    </location>
</feature>
<dbReference type="InterPro" id="IPR019607">
    <property type="entry name" value="Putative_zinc-finger_domain"/>
</dbReference>
<feature type="compositionally biased region" description="Acidic residues" evidence="2">
    <location>
        <begin position="1111"/>
        <end position="1134"/>
    </location>
</feature>